<reference evidence="1" key="1">
    <citation type="journal article" date="2021" name="Open Biol.">
        <title>Shared evolutionary footprints suggest mitochondrial oxidative damage underlies multiple complex I losses in fungi.</title>
        <authorList>
            <person name="Schikora-Tamarit M.A."/>
            <person name="Marcet-Houben M."/>
            <person name="Nosek J."/>
            <person name="Gabaldon T."/>
        </authorList>
    </citation>
    <scope>NUCLEOTIDE SEQUENCE</scope>
    <source>
        <strain evidence="1">CBS6075</strain>
    </source>
</reference>
<proteinExistence type="predicted"/>
<gene>
    <name evidence="1" type="ORF">OGAPHI_005437</name>
</gene>
<dbReference type="RefSeq" id="XP_046059278.1">
    <property type="nucleotide sequence ID" value="XM_046206621.1"/>
</dbReference>
<evidence type="ECO:0000313" key="2">
    <source>
        <dbReference type="Proteomes" id="UP000769157"/>
    </source>
</evidence>
<name>A0A9P8P023_9ASCO</name>
<comment type="caution">
    <text evidence="1">The sequence shown here is derived from an EMBL/GenBank/DDBJ whole genome shotgun (WGS) entry which is preliminary data.</text>
</comment>
<dbReference type="EMBL" id="JAEUBE010000378">
    <property type="protein sequence ID" value="KAH3662189.1"/>
    <property type="molecule type" value="Genomic_DNA"/>
</dbReference>
<reference evidence="1" key="2">
    <citation type="submission" date="2021-01" db="EMBL/GenBank/DDBJ databases">
        <authorList>
            <person name="Schikora-Tamarit M.A."/>
        </authorList>
    </citation>
    <scope>NUCLEOTIDE SEQUENCE</scope>
    <source>
        <strain evidence="1">CBS6075</strain>
    </source>
</reference>
<protein>
    <submittedName>
        <fullName evidence="1">Uncharacterized protein</fullName>
    </submittedName>
</protein>
<sequence>MHAVSPVEVSSDCFLSRKSMSFETITIAFPNELHLATIMFANSVTFPVANLTRWTASLYWWTWSLYSTKANLYEFSSLTPYNCGSSSDSSDQCRMSNLVFGGRIHG</sequence>
<evidence type="ECO:0000313" key="1">
    <source>
        <dbReference type="EMBL" id="KAH3662189.1"/>
    </source>
</evidence>
<dbReference type="GeneID" id="70237401"/>
<accession>A0A9P8P023</accession>
<dbReference type="Proteomes" id="UP000769157">
    <property type="component" value="Unassembled WGS sequence"/>
</dbReference>
<dbReference type="AlphaFoldDB" id="A0A9P8P023"/>
<keyword evidence="2" id="KW-1185">Reference proteome</keyword>
<organism evidence="1 2">
    <name type="scientific">Ogataea philodendri</name>
    <dbReference type="NCBI Taxonomy" id="1378263"/>
    <lineage>
        <taxon>Eukaryota</taxon>
        <taxon>Fungi</taxon>
        <taxon>Dikarya</taxon>
        <taxon>Ascomycota</taxon>
        <taxon>Saccharomycotina</taxon>
        <taxon>Pichiomycetes</taxon>
        <taxon>Pichiales</taxon>
        <taxon>Pichiaceae</taxon>
        <taxon>Ogataea</taxon>
    </lineage>
</organism>